<dbReference type="AlphaFoldDB" id="A0AAV9SGQ6"/>
<reference evidence="2 3" key="1">
    <citation type="submission" date="2021-06" db="EMBL/GenBank/DDBJ databases">
        <authorList>
            <person name="Palmer J.M."/>
        </authorList>
    </citation>
    <scope>NUCLEOTIDE SEQUENCE [LARGE SCALE GENOMIC DNA]</scope>
    <source>
        <strain evidence="2 3">MEX-2019</strain>
        <tissue evidence="2">Muscle</tissue>
    </source>
</reference>
<feature type="region of interest" description="Disordered" evidence="1">
    <location>
        <begin position="177"/>
        <end position="199"/>
    </location>
</feature>
<evidence type="ECO:0000256" key="1">
    <source>
        <dbReference type="SAM" id="MobiDB-lite"/>
    </source>
</evidence>
<sequence length="328" mass="36246">MDVVRTTTNHHIGQPLAAIETLDTGWWRDIAEQGGGDTVEASIVRAARCEMGPILQHLDVKALFFSLQNCSHVCSLKEAEEGHRGDRIQIPVTTQDILGKQQCGRANSAGSSSLSSYVGTINKNKDDPNFIRTSESPPDHYMWSCMPCNSTSQVTHGSSRPAHTPQRDPSEILMSNVSTAAPPTNHHHKQLQERPSPQYKESVVTLSAHWLPPSHVPLKPPDLSFFYDLSRSPEKLLVFCSKSRTNDPNPPSRMAAVQSAPNYLHGCRTYGILMTVESPSHSRHVSQARLAPEPGANRSGLMKIKRRQRRVRRGGGSSRPTPSHFLCN</sequence>
<accession>A0AAV9SGQ6</accession>
<gene>
    <name evidence="2" type="ORF">CRENBAI_025131</name>
</gene>
<dbReference type="EMBL" id="JAHHUM010000369">
    <property type="protein sequence ID" value="KAK5620343.1"/>
    <property type="molecule type" value="Genomic_DNA"/>
</dbReference>
<dbReference type="Proteomes" id="UP001311232">
    <property type="component" value="Unassembled WGS sequence"/>
</dbReference>
<organism evidence="2 3">
    <name type="scientific">Crenichthys baileyi</name>
    <name type="common">White River springfish</name>
    <dbReference type="NCBI Taxonomy" id="28760"/>
    <lineage>
        <taxon>Eukaryota</taxon>
        <taxon>Metazoa</taxon>
        <taxon>Chordata</taxon>
        <taxon>Craniata</taxon>
        <taxon>Vertebrata</taxon>
        <taxon>Euteleostomi</taxon>
        <taxon>Actinopterygii</taxon>
        <taxon>Neopterygii</taxon>
        <taxon>Teleostei</taxon>
        <taxon>Neoteleostei</taxon>
        <taxon>Acanthomorphata</taxon>
        <taxon>Ovalentaria</taxon>
        <taxon>Atherinomorphae</taxon>
        <taxon>Cyprinodontiformes</taxon>
        <taxon>Goodeidae</taxon>
        <taxon>Crenichthys</taxon>
    </lineage>
</organism>
<evidence type="ECO:0000313" key="2">
    <source>
        <dbReference type="EMBL" id="KAK5620343.1"/>
    </source>
</evidence>
<proteinExistence type="predicted"/>
<keyword evidence="3" id="KW-1185">Reference proteome</keyword>
<comment type="caution">
    <text evidence="2">The sequence shown here is derived from an EMBL/GenBank/DDBJ whole genome shotgun (WGS) entry which is preliminary data.</text>
</comment>
<evidence type="ECO:0000313" key="3">
    <source>
        <dbReference type="Proteomes" id="UP001311232"/>
    </source>
</evidence>
<protein>
    <submittedName>
        <fullName evidence="2">Uncharacterized protein</fullName>
    </submittedName>
</protein>
<feature type="region of interest" description="Disordered" evidence="1">
    <location>
        <begin position="287"/>
        <end position="328"/>
    </location>
</feature>
<feature type="compositionally biased region" description="Basic residues" evidence="1">
    <location>
        <begin position="303"/>
        <end position="313"/>
    </location>
</feature>
<name>A0AAV9SGQ6_9TELE</name>